<sequence>MSIALLLRRGACLLGTAALLAACASPAGIQPGESGSAVTTRLGRPTLERPLPGGGQRLIYSSQPMGQYAWITDVGPDGKVIGTTQALTSERFRMLDSGHWDTERLLFEFGPPAEITRVGLKGEQIVWGYRFREDGVWNSLMYVYVTDKGVVTRYHPGPDPLMEPRFQLGM</sequence>
<dbReference type="Proteomes" id="UP000292445">
    <property type="component" value="Unassembled WGS sequence"/>
</dbReference>
<evidence type="ECO:0000313" key="3">
    <source>
        <dbReference type="EMBL" id="RZS78893.1"/>
    </source>
</evidence>
<dbReference type="RefSeq" id="WP_130361835.1">
    <property type="nucleotide sequence ID" value="NZ_SGXC01000003.1"/>
</dbReference>
<dbReference type="OrthoDB" id="8962020at2"/>
<keyword evidence="2" id="KW-0732">Signal</keyword>
<reference evidence="3 4" key="1">
    <citation type="submission" date="2019-02" db="EMBL/GenBank/DDBJ databases">
        <title>Genomic Encyclopedia of Type Strains, Phase IV (KMG-IV): sequencing the most valuable type-strain genomes for metagenomic binning, comparative biology and taxonomic classification.</title>
        <authorList>
            <person name="Goeker M."/>
        </authorList>
    </citation>
    <scope>NUCLEOTIDE SEQUENCE [LARGE SCALE GENOMIC DNA]</scope>
    <source>
        <strain evidence="3 4">K24</strain>
    </source>
</reference>
<protein>
    <recommendedName>
        <fullName evidence="5">Beta-barrel assembly machine subunit BamE</fullName>
    </recommendedName>
</protein>
<evidence type="ECO:0000256" key="2">
    <source>
        <dbReference type="SAM" id="SignalP"/>
    </source>
</evidence>
<feature type="signal peptide" evidence="2">
    <location>
        <begin position="1"/>
        <end position="27"/>
    </location>
</feature>
<proteinExistence type="predicted"/>
<accession>A0A4Q7N9V3</accession>
<name>A0A4Q7N9V3_9BURK</name>
<gene>
    <name evidence="3" type="ORF">EV675_5550</name>
</gene>
<keyword evidence="4" id="KW-1185">Reference proteome</keyword>
<feature type="region of interest" description="Disordered" evidence="1">
    <location>
        <begin position="30"/>
        <end position="55"/>
    </location>
</feature>
<comment type="caution">
    <text evidence="3">The sequence shown here is derived from an EMBL/GenBank/DDBJ whole genome shotgun (WGS) entry which is preliminary data.</text>
</comment>
<feature type="chain" id="PRO_5020562828" description="Beta-barrel assembly machine subunit BamE" evidence="2">
    <location>
        <begin position="28"/>
        <end position="170"/>
    </location>
</feature>
<evidence type="ECO:0008006" key="5">
    <source>
        <dbReference type="Google" id="ProtNLM"/>
    </source>
</evidence>
<dbReference type="EMBL" id="SGXC01000003">
    <property type="protein sequence ID" value="RZS78893.1"/>
    <property type="molecule type" value="Genomic_DNA"/>
</dbReference>
<evidence type="ECO:0000313" key="4">
    <source>
        <dbReference type="Proteomes" id="UP000292445"/>
    </source>
</evidence>
<evidence type="ECO:0000256" key="1">
    <source>
        <dbReference type="SAM" id="MobiDB-lite"/>
    </source>
</evidence>
<organism evidence="3 4">
    <name type="scientific">Pigmentiphaga kullae</name>
    <dbReference type="NCBI Taxonomy" id="151784"/>
    <lineage>
        <taxon>Bacteria</taxon>
        <taxon>Pseudomonadati</taxon>
        <taxon>Pseudomonadota</taxon>
        <taxon>Betaproteobacteria</taxon>
        <taxon>Burkholderiales</taxon>
        <taxon>Alcaligenaceae</taxon>
        <taxon>Pigmentiphaga</taxon>
    </lineage>
</organism>
<dbReference type="AlphaFoldDB" id="A0A4Q7N9V3"/>